<reference evidence="4 5" key="1">
    <citation type="journal article" date="2011" name="Front. Microbiol.">
        <title>Genomic signatures of strain selection and enhancement in Bacillus atrophaeus var. globigii, a historical biowarfare simulant.</title>
        <authorList>
            <person name="Gibbons H.S."/>
            <person name="Broomall S.M."/>
            <person name="McNew L.A."/>
            <person name="Daligault H."/>
            <person name="Chapman C."/>
            <person name="Bruce D."/>
            <person name="Karavis M."/>
            <person name="Krepps M."/>
            <person name="McGregor P.A."/>
            <person name="Hong C."/>
            <person name="Park K.H."/>
            <person name="Akmal A."/>
            <person name="Feldman A."/>
            <person name="Lin J.S."/>
            <person name="Chang W.E."/>
            <person name="Higgs B.W."/>
            <person name="Demirev P."/>
            <person name="Lindquist J."/>
            <person name="Liem A."/>
            <person name="Fochler E."/>
            <person name="Read T.D."/>
            <person name="Tapia R."/>
            <person name="Johnson S."/>
            <person name="Bishop-Lilly K.A."/>
            <person name="Detter C."/>
            <person name="Han C."/>
            <person name="Sozhamannan S."/>
            <person name="Rosenzweig C.N."/>
            <person name="Skowronski E.W."/>
        </authorList>
    </citation>
    <scope>NUCLEOTIDE SEQUENCE [LARGE SCALE GENOMIC DNA]</scope>
    <source>
        <strain evidence="4 5">TPS4-2</strain>
    </source>
</reference>
<dbReference type="RefSeq" id="WP_126751757.1">
    <property type="nucleotide sequence ID" value="NZ_JBHUMT010000016.1"/>
</dbReference>
<protein>
    <recommendedName>
        <fullName evidence="3">ABC transporter domain-containing protein</fullName>
    </recommendedName>
</protein>
<dbReference type="PANTHER" id="PTHR42794">
    <property type="entry name" value="HEMIN IMPORT ATP-BINDING PROTEIN HMUV"/>
    <property type="match status" value="1"/>
</dbReference>
<evidence type="ECO:0000256" key="1">
    <source>
        <dbReference type="ARBA" id="ARBA00022741"/>
    </source>
</evidence>
<name>A0A432YXW0_9GAMM</name>
<dbReference type="EMBL" id="PIQA01000001">
    <property type="protein sequence ID" value="RUO68152.1"/>
    <property type="molecule type" value="Genomic_DNA"/>
</dbReference>
<dbReference type="Proteomes" id="UP000288361">
    <property type="component" value="Unassembled WGS sequence"/>
</dbReference>
<dbReference type="Pfam" id="PF00005">
    <property type="entry name" value="ABC_tran"/>
    <property type="match status" value="1"/>
</dbReference>
<dbReference type="InterPro" id="IPR003593">
    <property type="entry name" value="AAA+_ATPase"/>
</dbReference>
<accession>A0A432YXW0</accession>
<gene>
    <name evidence="4" type="ORF">CWI73_04735</name>
</gene>
<sequence>MLTIENGSLKGETRLRLNNITLSIDSGKLVGLIGPNGAGKSSLLKAIAGIEPASGRFSWNQQLLSAMKDTERANTLSYMAQDDIPQWDMTMADIIDIGLLKSRISRSERQRRIANVCATLNLSEFNGHSIQRLSRGELQRVLLARALVAEPELLLCDEPTNALDIYHQLNVLQLLKKQSEQGRLVIMAIHDIPQAAEYCDELILLDKGELVCHGQPFEVLTKANLAETFGVHADWICNKRGVAWQPRPL</sequence>
<dbReference type="InterPro" id="IPR003439">
    <property type="entry name" value="ABC_transporter-like_ATP-bd"/>
</dbReference>
<dbReference type="SUPFAM" id="SSF52540">
    <property type="entry name" value="P-loop containing nucleoside triphosphate hydrolases"/>
    <property type="match status" value="1"/>
</dbReference>
<evidence type="ECO:0000313" key="5">
    <source>
        <dbReference type="Proteomes" id="UP000288361"/>
    </source>
</evidence>
<evidence type="ECO:0000256" key="2">
    <source>
        <dbReference type="ARBA" id="ARBA00022840"/>
    </source>
</evidence>
<dbReference type="PROSITE" id="PS50893">
    <property type="entry name" value="ABC_TRANSPORTER_2"/>
    <property type="match status" value="1"/>
</dbReference>
<keyword evidence="1" id="KW-0547">Nucleotide-binding</keyword>
<evidence type="ECO:0000259" key="3">
    <source>
        <dbReference type="PROSITE" id="PS50893"/>
    </source>
</evidence>
<dbReference type="GO" id="GO:0016887">
    <property type="term" value="F:ATP hydrolysis activity"/>
    <property type="evidence" value="ECO:0007669"/>
    <property type="project" value="InterPro"/>
</dbReference>
<dbReference type="SMART" id="SM00382">
    <property type="entry name" value="AAA"/>
    <property type="match status" value="1"/>
</dbReference>
<organism evidence="4 5">
    <name type="scientific">Idiomarina piscisalsi</name>
    <dbReference type="NCBI Taxonomy" id="1096243"/>
    <lineage>
        <taxon>Bacteria</taxon>
        <taxon>Pseudomonadati</taxon>
        <taxon>Pseudomonadota</taxon>
        <taxon>Gammaproteobacteria</taxon>
        <taxon>Alteromonadales</taxon>
        <taxon>Idiomarinaceae</taxon>
        <taxon>Idiomarina</taxon>
    </lineage>
</organism>
<dbReference type="GO" id="GO:0005524">
    <property type="term" value="F:ATP binding"/>
    <property type="evidence" value="ECO:0007669"/>
    <property type="project" value="UniProtKB-KW"/>
</dbReference>
<proteinExistence type="predicted"/>
<dbReference type="CDD" id="cd03214">
    <property type="entry name" value="ABC_Iron-Siderophores_B12_Hemin"/>
    <property type="match status" value="1"/>
</dbReference>
<evidence type="ECO:0000313" key="4">
    <source>
        <dbReference type="EMBL" id="RUO68152.1"/>
    </source>
</evidence>
<comment type="caution">
    <text evidence="4">The sequence shown here is derived from an EMBL/GenBank/DDBJ whole genome shotgun (WGS) entry which is preliminary data.</text>
</comment>
<dbReference type="AlphaFoldDB" id="A0A432YXW0"/>
<dbReference type="InterPro" id="IPR027417">
    <property type="entry name" value="P-loop_NTPase"/>
</dbReference>
<dbReference type="PANTHER" id="PTHR42794:SF2">
    <property type="entry name" value="ABC TRANSPORTER ATP-BINDING PROTEIN"/>
    <property type="match status" value="1"/>
</dbReference>
<dbReference type="Gene3D" id="3.40.50.300">
    <property type="entry name" value="P-loop containing nucleotide triphosphate hydrolases"/>
    <property type="match status" value="1"/>
</dbReference>
<feature type="domain" description="ABC transporter" evidence="3">
    <location>
        <begin position="2"/>
        <end position="232"/>
    </location>
</feature>
<keyword evidence="2" id="KW-0067">ATP-binding</keyword>